<sequence>MSVREGLLSLLEEGPSYGFQLKTRFEAATGGTWPLNVGQVYTTLDRLERDGLVTMDESDGQKLYRLTDAGRDELQTWWEEVPGDDPPPRDVLLIKLLLALPFGRDHALDVLSRQRTALVQVLQARRRAAAESASDPAHAFAAGLVADAVMMRTEADLRWLDRCEARIAAATAAELLGTPPDAGPGTDPHPSADPSAPRSTSRRTRAARTRRNRT</sequence>
<gene>
    <name evidence="4" type="ORF">GH723_00715</name>
</gene>
<name>A0A5Q2RIT9_9ACTN</name>
<dbReference type="PANTHER" id="PTHR43252:SF6">
    <property type="entry name" value="NEGATIVE TRANSCRIPTION REGULATOR PADR"/>
    <property type="match status" value="1"/>
</dbReference>
<reference evidence="4 5" key="1">
    <citation type="submission" date="2019-11" db="EMBL/GenBank/DDBJ databases">
        <authorList>
            <person name="He Y."/>
        </authorList>
    </citation>
    <scope>NUCLEOTIDE SEQUENCE [LARGE SCALE GENOMIC DNA]</scope>
    <source>
        <strain evidence="4 5">SCSIO 58843</strain>
    </source>
</reference>
<accession>A0A5Q2RIT9</accession>
<dbReference type="InterPro" id="IPR036390">
    <property type="entry name" value="WH_DNA-bd_sf"/>
</dbReference>
<dbReference type="PANTHER" id="PTHR43252">
    <property type="entry name" value="TRANSCRIPTIONAL REGULATOR YQJI"/>
    <property type="match status" value="1"/>
</dbReference>
<dbReference type="SUPFAM" id="SSF46785">
    <property type="entry name" value="Winged helix' DNA-binding domain"/>
    <property type="match status" value="1"/>
</dbReference>
<feature type="domain" description="Transcription regulator PadR C-terminal" evidence="3">
    <location>
        <begin position="89"/>
        <end position="167"/>
    </location>
</feature>
<evidence type="ECO:0000259" key="3">
    <source>
        <dbReference type="Pfam" id="PF10400"/>
    </source>
</evidence>
<feature type="domain" description="Transcription regulator PadR N-terminal" evidence="2">
    <location>
        <begin position="7"/>
        <end position="75"/>
    </location>
</feature>
<proteinExistence type="predicted"/>
<feature type="region of interest" description="Disordered" evidence="1">
    <location>
        <begin position="174"/>
        <end position="214"/>
    </location>
</feature>
<organism evidence="4 5">
    <name type="scientific">Actinomarinicola tropica</name>
    <dbReference type="NCBI Taxonomy" id="2789776"/>
    <lineage>
        <taxon>Bacteria</taxon>
        <taxon>Bacillati</taxon>
        <taxon>Actinomycetota</taxon>
        <taxon>Acidimicrobiia</taxon>
        <taxon>Acidimicrobiales</taxon>
        <taxon>Iamiaceae</taxon>
        <taxon>Actinomarinicola</taxon>
    </lineage>
</organism>
<dbReference type="Pfam" id="PF10400">
    <property type="entry name" value="Vir_act_alpha_C"/>
    <property type="match status" value="1"/>
</dbReference>
<evidence type="ECO:0000259" key="2">
    <source>
        <dbReference type="Pfam" id="PF03551"/>
    </source>
</evidence>
<evidence type="ECO:0000256" key="1">
    <source>
        <dbReference type="SAM" id="MobiDB-lite"/>
    </source>
</evidence>
<keyword evidence="5" id="KW-1185">Reference proteome</keyword>
<dbReference type="EMBL" id="CP045851">
    <property type="protein sequence ID" value="QGG93750.1"/>
    <property type="molecule type" value="Genomic_DNA"/>
</dbReference>
<feature type="compositionally biased region" description="Basic residues" evidence="1">
    <location>
        <begin position="200"/>
        <end position="214"/>
    </location>
</feature>
<protein>
    <submittedName>
        <fullName evidence="4">PadR family transcriptional regulator</fullName>
    </submittedName>
</protein>
<evidence type="ECO:0000313" key="4">
    <source>
        <dbReference type="EMBL" id="QGG93750.1"/>
    </source>
</evidence>
<dbReference type="Gene3D" id="1.10.10.10">
    <property type="entry name" value="Winged helix-like DNA-binding domain superfamily/Winged helix DNA-binding domain"/>
    <property type="match status" value="1"/>
</dbReference>
<dbReference type="InterPro" id="IPR018309">
    <property type="entry name" value="Tscrpt_reg_PadR_C"/>
</dbReference>
<dbReference type="InterPro" id="IPR036388">
    <property type="entry name" value="WH-like_DNA-bd_sf"/>
</dbReference>
<dbReference type="Proteomes" id="UP000334019">
    <property type="component" value="Chromosome"/>
</dbReference>
<dbReference type="AlphaFoldDB" id="A0A5Q2RIT9"/>
<dbReference type="RefSeq" id="WP_153757856.1">
    <property type="nucleotide sequence ID" value="NZ_CP045851.1"/>
</dbReference>
<feature type="compositionally biased region" description="Low complexity" evidence="1">
    <location>
        <begin position="174"/>
        <end position="199"/>
    </location>
</feature>
<dbReference type="InterPro" id="IPR005149">
    <property type="entry name" value="Tscrpt_reg_PadR_N"/>
</dbReference>
<dbReference type="Pfam" id="PF03551">
    <property type="entry name" value="PadR"/>
    <property type="match status" value="1"/>
</dbReference>
<dbReference type="KEGG" id="atq:GH723_00715"/>
<evidence type="ECO:0000313" key="5">
    <source>
        <dbReference type="Proteomes" id="UP000334019"/>
    </source>
</evidence>